<reference evidence="2 3" key="1">
    <citation type="submission" date="2020-08" db="EMBL/GenBank/DDBJ databases">
        <title>Genomic Encyclopedia of Type Strains, Phase IV (KMG-IV): sequencing the most valuable type-strain genomes for metagenomic binning, comparative biology and taxonomic classification.</title>
        <authorList>
            <person name="Goeker M."/>
        </authorList>
    </citation>
    <scope>NUCLEOTIDE SEQUENCE [LARGE SCALE GENOMIC DNA]</scope>
    <source>
        <strain evidence="2 3">DSM 102983</strain>
    </source>
</reference>
<name>A0ABR6KMN9_9BACT</name>
<proteinExistence type="predicted"/>
<comment type="caution">
    <text evidence="2">The sequence shown here is derived from an EMBL/GenBank/DDBJ whole genome shotgun (WGS) entry which is preliminary data.</text>
</comment>
<evidence type="ECO:0008006" key="4">
    <source>
        <dbReference type="Google" id="ProtNLM"/>
    </source>
</evidence>
<evidence type="ECO:0000313" key="2">
    <source>
        <dbReference type="EMBL" id="MBB4622078.1"/>
    </source>
</evidence>
<keyword evidence="1" id="KW-0732">Signal</keyword>
<evidence type="ECO:0000256" key="1">
    <source>
        <dbReference type="SAM" id="SignalP"/>
    </source>
</evidence>
<dbReference type="Gene3D" id="2.60.40.1930">
    <property type="match status" value="1"/>
</dbReference>
<protein>
    <recommendedName>
        <fullName evidence="4">TonB-dependent Receptor Plug Domain</fullName>
    </recommendedName>
</protein>
<feature type="signal peptide" evidence="1">
    <location>
        <begin position="1"/>
        <end position="22"/>
    </location>
</feature>
<feature type="chain" id="PRO_5046974644" description="TonB-dependent Receptor Plug Domain" evidence="1">
    <location>
        <begin position="23"/>
        <end position="861"/>
    </location>
</feature>
<dbReference type="RefSeq" id="WP_183670424.1">
    <property type="nucleotide sequence ID" value="NZ_BMPB01000001.1"/>
</dbReference>
<sequence length="861" mass="99191">MKTLRKVIGYISLLLFCLQAPGQETDSVINKLTHYIRATDQFSQYIPREKVYLHFDNTSYYQGDNIWFNCYVVTSELHEATGLSKTLYVELLNPGGEIIDKRVLKVENGQCHGDFTLGQLPFYSGFYEVRAYTKYMLNFGEDAIFSRLLPVFNKPKTEGNYEEKDMLKYGYGKYPKKREKPQKGKKVNLKFYPEGGNLIENIPSRVAFEITDAFGNPLEATGKIINQDKEEIADFAVTHDGRGFFNYTPNAGKRKAVVDYNGKKYQFDMPQPLPQGFTLQADNLSSSDSLEISLQKNEQTPAEMLGMVIICRGKLYNYCLANVLHNEPVRFKVDKTILPSGVSQIVLFNSNGDILCDRLIFIHKEEQLTIRSKAGKETYEPYEAVDMEFTVTDQNENPVQTSFSLSVRDGMNEVKSDCNILTDMLLASDIKGYVHNPSYYFEANDSVHRSSLDLLMMVQGWHRYSWKQMAGTEPFELKYTPEQGIEMHGQVVSFVRKKPKPNVTISSFLLKRGEEEEAASAFDIFTTDSLGHFAFRADITGKWNMILAVSEKGKKKDHRIILDRLFTPEPKRYRYPEMQVTVADQETEKAEETDAEEVPEIQEPEEDINAFLTAYEDSLAKAGNKEKVLRLDEVTVTAKKRSREKDIFNNRSKSIAFYDVQSEWDDITDQGKYIGKDIHELMINMNNNFRKTFSRQDEYLQYKGKMPLFVINYEPTMATEMDYNKYKLIRLEAIKSIYINEELSIMCKYADPRMSPLEVDDFYSCVVFIETFPEDKIPTDAGKGVRKTWLEGYSQVKEFYNPDYSILPPEPDYRRTLYWNPSVTPDEKGKADIRFYNNSSCKKFSISAETITADGIIGIYK</sequence>
<evidence type="ECO:0000313" key="3">
    <source>
        <dbReference type="Proteomes" id="UP000533637"/>
    </source>
</evidence>
<organism evidence="2 3">
    <name type="scientific">Parabacteroides faecis</name>
    <dbReference type="NCBI Taxonomy" id="1217282"/>
    <lineage>
        <taxon>Bacteria</taxon>
        <taxon>Pseudomonadati</taxon>
        <taxon>Bacteroidota</taxon>
        <taxon>Bacteroidia</taxon>
        <taxon>Bacteroidales</taxon>
        <taxon>Tannerellaceae</taxon>
        <taxon>Parabacteroides</taxon>
    </lineage>
</organism>
<keyword evidence="3" id="KW-1185">Reference proteome</keyword>
<dbReference type="EMBL" id="JACHOC010000003">
    <property type="protein sequence ID" value="MBB4622078.1"/>
    <property type="molecule type" value="Genomic_DNA"/>
</dbReference>
<gene>
    <name evidence="2" type="ORF">GGQ57_001975</name>
</gene>
<accession>A0ABR6KMN9</accession>
<dbReference type="Proteomes" id="UP000533637">
    <property type="component" value="Unassembled WGS sequence"/>
</dbReference>